<sequence length="678" mass="68503">MTHHGSADPAPGDAADRAVVARLAGEFAALSERLAAASADLTVLDRVLEHVGATAPAGDPPVRRAASPMPPQPSAAPPPWPAPPMPWSPPPAGRAPQGPAGAHTAWQGSVPPGAVGPQPMAWRPAPSPSAIAGGPRPTAGPYGPPHRAPMPPHPPKTSFRDRLRDGRFVGKALAVVGVGVTLVGVVLLLVLAAQAGILRPEVRVSGGLVLAAALLAAGIRLHGRAGGRIGAIALSATGMATAYLDVVAATRIYDWLPGWGGLLASAAVAAAGLTLARRWDSEHLGLLVLVPLIVLAPVLTAGINLPAVTFLLVLAAASLPAQLGRDWIFLHIARIVAATAPLAIVLVADASGDTWTVAAACATAALLAVVSAVVLMPETRRRVTLALATVAGTLPLLASALVVDRYVAAGMDVVLAILLLGVVLIAQRLGETTVTGMTEPVRQIFIVLAATSVLLATVAACDGQVLTVVVAALATVLAVAGRHQLFARLVAVGFAMIGGLAFLAQTPLDHLIVAVDTSAGDAATTAIAALLIGASAVVIAWTWSRAEDTDVEIRRLLWVAAGLVCGYALTAFTVTVGVATGGTGGGFLAGHMAATICGITAAAGLLWASRRRTAERPLLVGAGLTVAAAAVAKLFLFDLATLDGMFRVVAFIVVGLILLGVGSGYARTLMTDDRVTGA</sequence>
<evidence type="ECO:0000313" key="3">
    <source>
        <dbReference type="EMBL" id="SIR61495.1"/>
    </source>
</evidence>
<dbReference type="EMBL" id="FTNT01000001">
    <property type="protein sequence ID" value="SIR61495.1"/>
    <property type="molecule type" value="Genomic_DNA"/>
</dbReference>
<feature type="transmembrane region" description="Helical" evidence="2">
    <location>
        <begin position="328"/>
        <end position="348"/>
    </location>
</feature>
<feature type="transmembrane region" description="Helical" evidence="2">
    <location>
        <begin position="231"/>
        <end position="253"/>
    </location>
</feature>
<dbReference type="Proteomes" id="UP000186218">
    <property type="component" value="Unassembled WGS sequence"/>
</dbReference>
<reference evidence="3 4" key="1">
    <citation type="submission" date="2017-01" db="EMBL/GenBank/DDBJ databases">
        <authorList>
            <person name="Mah S.A."/>
            <person name="Swanson W.J."/>
            <person name="Moy G.W."/>
            <person name="Vacquier V.D."/>
        </authorList>
    </citation>
    <scope>NUCLEOTIDE SEQUENCE [LARGE SCALE GENOMIC DNA]</scope>
    <source>
        <strain evidence="3 4">CPCC 203464</strain>
    </source>
</reference>
<evidence type="ECO:0000313" key="4">
    <source>
        <dbReference type="Proteomes" id="UP000186218"/>
    </source>
</evidence>
<dbReference type="RefSeq" id="WP_076475502.1">
    <property type="nucleotide sequence ID" value="NZ_FTNT01000001.1"/>
</dbReference>
<keyword evidence="4" id="KW-1185">Reference proteome</keyword>
<feature type="transmembrane region" description="Helical" evidence="2">
    <location>
        <begin position="172"/>
        <end position="196"/>
    </location>
</feature>
<feature type="region of interest" description="Disordered" evidence="1">
    <location>
        <begin position="53"/>
        <end position="161"/>
    </location>
</feature>
<evidence type="ECO:0000256" key="2">
    <source>
        <dbReference type="SAM" id="Phobius"/>
    </source>
</evidence>
<feature type="transmembrane region" description="Helical" evidence="2">
    <location>
        <begin position="409"/>
        <end position="429"/>
    </location>
</feature>
<keyword evidence="2" id="KW-0472">Membrane</keyword>
<feature type="transmembrane region" description="Helical" evidence="2">
    <location>
        <begin position="585"/>
        <end position="606"/>
    </location>
</feature>
<keyword evidence="2" id="KW-1133">Transmembrane helix</keyword>
<feature type="compositionally biased region" description="Pro residues" evidence="1">
    <location>
        <begin position="142"/>
        <end position="155"/>
    </location>
</feature>
<dbReference type="OrthoDB" id="3729996at2"/>
<dbReference type="PANTHER" id="PTHR38434">
    <property type="entry name" value="BLL2549 PROTEIN"/>
    <property type="match status" value="1"/>
</dbReference>
<dbReference type="InterPro" id="IPR019286">
    <property type="entry name" value="DUF2339_TM"/>
</dbReference>
<feature type="transmembrane region" description="Helical" evidence="2">
    <location>
        <begin position="648"/>
        <end position="666"/>
    </location>
</feature>
<feature type="transmembrane region" description="Helical" evidence="2">
    <location>
        <begin position="618"/>
        <end position="636"/>
    </location>
</feature>
<dbReference type="STRING" id="1344003.SAMN05445060_0048"/>
<feature type="transmembrane region" description="Helical" evidence="2">
    <location>
        <begin position="383"/>
        <end position="403"/>
    </location>
</feature>
<feature type="transmembrane region" description="Helical" evidence="2">
    <location>
        <begin position="259"/>
        <end position="276"/>
    </location>
</feature>
<feature type="transmembrane region" description="Helical" evidence="2">
    <location>
        <begin position="486"/>
        <end position="504"/>
    </location>
</feature>
<proteinExistence type="predicted"/>
<feature type="transmembrane region" description="Helical" evidence="2">
    <location>
        <begin position="524"/>
        <end position="544"/>
    </location>
</feature>
<feature type="transmembrane region" description="Helical" evidence="2">
    <location>
        <begin position="465"/>
        <end position="481"/>
    </location>
</feature>
<organism evidence="3 4">
    <name type="scientific">Williamsia sterculiae</name>
    <dbReference type="NCBI Taxonomy" id="1344003"/>
    <lineage>
        <taxon>Bacteria</taxon>
        <taxon>Bacillati</taxon>
        <taxon>Actinomycetota</taxon>
        <taxon>Actinomycetes</taxon>
        <taxon>Mycobacteriales</taxon>
        <taxon>Nocardiaceae</taxon>
        <taxon>Williamsia</taxon>
    </lineage>
</organism>
<feature type="transmembrane region" description="Helical" evidence="2">
    <location>
        <begin position="202"/>
        <end position="219"/>
    </location>
</feature>
<dbReference type="AlphaFoldDB" id="A0A1N7CD27"/>
<gene>
    <name evidence="3" type="ORF">SAMN05445060_0048</name>
</gene>
<protein>
    <submittedName>
        <fullName evidence="3">Predicted membrane protein</fullName>
    </submittedName>
</protein>
<keyword evidence="2" id="KW-0812">Transmembrane</keyword>
<feature type="transmembrane region" description="Helical" evidence="2">
    <location>
        <begin position="441"/>
        <end position="459"/>
    </location>
</feature>
<feature type="compositionally biased region" description="Pro residues" evidence="1">
    <location>
        <begin position="68"/>
        <end position="93"/>
    </location>
</feature>
<dbReference type="PANTHER" id="PTHR38434:SF1">
    <property type="entry name" value="BLL2549 PROTEIN"/>
    <property type="match status" value="1"/>
</dbReference>
<feature type="transmembrane region" description="Helical" evidence="2">
    <location>
        <begin position="354"/>
        <end position="376"/>
    </location>
</feature>
<feature type="transmembrane region" description="Helical" evidence="2">
    <location>
        <begin position="556"/>
        <end position="579"/>
    </location>
</feature>
<evidence type="ECO:0000256" key="1">
    <source>
        <dbReference type="SAM" id="MobiDB-lite"/>
    </source>
</evidence>
<name>A0A1N7CD27_9NOCA</name>
<dbReference type="Pfam" id="PF10101">
    <property type="entry name" value="DUF2339"/>
    <property type="match status" value="1"/>
</dbReference>
<feature type="compositionally biased region" description="Low complexity" evidence="1">
    <location>
        <begin position="128"/>
        <end position="137"/>
    </location>
</feature>
<accession>A0A1N7CD27</accession>